<evidence type="ECO:0000313" key="3">
    <source>
        <dbReference type="WBParaSite" id="ASIM_0000667501-mRNA-1"/>
    </source>
</evidence>
<evidence type="ECO:0000313" key="2">
    <source>
        <dbReference type="Proteomes" id="UP000267096"/>
    </source>
</evidence>
<dbReference type="Proteomes" id="UP000267096">
    <property type="component" value="Unassembled WGS sequence"/>
</dbReference>
<keyword evidence="2" id="KW-1185">Reference proteome</keyword>
<reference evidence="3" key="1">
    <citation type="submission" date="2017-02" db="UniProtKB">
        <authorList>
            <consortium name="WormBaseParasite"/>
        </authorList>
    </citation>
    <scope>IDENTIFICATION</scope>
</reference>
<dbReference type="EMBL" id="UYRR01014033">
    <property type="protein sequence ID" value="VDK27057.1"/>
    <property type="molecule type" value="Genomic_DNA"/>
</dbReference>
<name>A0A0M3JGC0_ANISI</name>
<sequence>MTRFQQAYDEGFEKYVFNELLSKRIGPRRRIPDTRHYLYVSSFYFLICW</sequence>
<reference evidence="1 2" key="2">
    <citation type="submission" date="2018-11" db="EMBL/GenBank/DDBJ databases">
        <authorList>
            <consortium name="Pathogen Informatics"/>
        </authorList>
    </citation>
    <scope>NUCLEOTIDE SEQUENCE [LARGE SCALE GENOMIC DNA]</scope>
</reference>
<gene>
    <name evidence="1" type="ORF">ASIM_LOCUS6456</name>
</gene>
<accession>A0A0M3JGC0</accession>
<protein>
    <submittedName>
        <fullName evidence="3">Transposase</fullName>
    </submittedName>
</protein>
<proteinExistence type="predicted"/>
<dbReference type="AlphaFoldDB" id="A0A0M3JGC0"/>
<organism evidence="3">
    <name type="scientific">Anisakis simplex</name>
    <name type="common">Herring worm</name>
    <dbReference type="NCBI Taxonomy" id="6269"/>
    <lineage>
        <taxon>Eukaryota</taxon>
        <taxon>Metazoa</taxon>
        <taxon>Ecdysozoa</taxon>
        <taxon>Nematoda</taxon>
        <taxon>Chromadorea</taxon>
        <taxon>Rhabditida</taxon>
        <taxon>Spirurina</taxon>
        <taxon>Ascaridomorpha</taxon>
        <taxon>Ascaridoidea</taxon>
        <taxon>Anisakidae</taxon>
        <taxon>Anisakis</taxon>
        <taxon>Anisakis simplex complex</taxon>
    </lineage>
</organism>
<dbReference type="WBParaSite" id="ASIM_0000667501-mRNA-1">
    <property type="protein sequence ID" value="ASIM_0000667501-mRNA-1"/>
    <property type="gene ID" value="ASIM_0000667501"/>
</dbReference>
<evidence type="ECO:0000313" key="1">
    <source>
        <dbReference type="EMBL" id="VDK27057.1"/>
    </source>
</evidence>